<dbReference type="SUPFAM" id="SSF52266">
    <property type="entry name" value="SGNH hydrolase"/>
    <property type="match status" value="1"/>
</dbReference>
<dbReference type="GO" id="GO:0016788">
    <property type="term" value="F:hydrolase activity, acting on ester bonds"/>
    <property type="evidence" value="ECO:0007669"/>
    <property type="project" value="UniProtKB-ARBA"/>
</dbReference>
<dbReference type="Gene3D" id="3.40.50.1110">
    <property type="entry name" value="SGNH hydrolase"/>
    <property type="match status" value="1"/>
</dbReference>
<gene>
    <name evidence="1" type="ORF">SAMEA4873557_04922</name>
</gene>
<protein>
    <submittedName>
        <fullName evidence="1">Flagellar biosynthesis, cell-distal portion of basal-body rod</fullName>
    </submittedName>
</protein>
<sequence>MALNPPLGNTSPEVLLDNAKRLDELVNGPAATVPDRADVPLDSWRQIMAMVAAAIIEAQNSITAIGLPFTDEAEVQAAADDGKIPVGAVAWVRSTDGSSLADEYMNVAGTMTATGRKMPSQLSYEAVVQALSVISGMVQGNSLDAFYFFAKNGIIGRLRGDSTLECYAAILSELAISGVSIKSGRYPFSWGAENGFLMTLDDTGKLEGIEADFQELKIAGVDLKTLISQSGGDPSYYPGAPGILAGYSHTACVSQSQGVGVPTNGVIHSAPFDASSLMLNGGLRSYGTDGYDTSVSQGNYYILLKPMYEVTGETFMSGHAVRARAFLNSKYPDLNVKRIYTVSGQGGATVSLLKKGTAAYSRTLTQWVALINLIQSMGEAYRCASLIFSQGGSDDGVATNPDTWEATVRQMRSDFTADIKSQTGLHVDPPYIINQINNYMRYPALNGKPNIGLRQYKMVTEQGNDFYGSCPTYILDFIDVAHWTKESQVKVGAYMEKVERNLLLTGGTWKPVHPIKITTSGRFTTAKFNLPEGGTLQFNTDIVNEVPTSYGFSAEQADGTAIGIDRVRLIANDTVEVRYTSTPLPGAVLMYGQTGQIGDPNASNGSGLGRQNGVRGNLCDNAGDNDKIQINGIDYPLHNWCWMFTEDMGVE</sequence>
<proteinExistence type="predicted"/>
<keyword evidence="1" id="KW-0282">Flagellum</keyword>
<dbReference type="AlphaFoldDB" id="A0A486VAQ2"/>
<organism evidence="1">
    <name type="scientific">Klebsiella pneumoniae</name>
    <dbReference type="NCBI Taxonomy" id="573"/>
    <lineage>
        <taxon>Bacteria</taxon>
        <taxon>Pseudomonadati</taxon>
        <taxon>Pseudomonadota</taxon>
        <taxon>Gammaproteobacteria</taxon>
        <taxon>Enterobacterales</taxon>
        <taxon>Enterobacteriaceae</taxon>
        <taxon>Klebsiella/Raoultella group</taxon>
        <taxon>Klebsiella</taxon>
        <taxon>Klebsiella pneumoniae complex</taxon>
    </lineage>
</organism>
<dbReference type="EMBL" id="CAAHDE010000015">
    <property type="protein sequence ID" value="VGM47920.1"/>
    <property type="molecule type" value="Genomic_DNA"/>
</dbReference>
<accession>A0A486VAQ2</accession>
<reference evidence="1" key="1">
    <citation type="submission" date="2019-03" db="EMBL/GenBank/DDBJ databases">
        <authorList>
            <consortium name="Pathogen Informatics"/>
        </authorList>
    </citation>
    <scope>NUCLEOTIDE SEQUENCE</scope>
    <source>
        <strain evidence="1">5012STDY7626356</strain>
    </source>
</reference>
<evidence type="ECO:0000313" key="1">
    <source>
        <dbReference type="EMBL" id="VGM47920.1"/>
    </source>
</evidence>
<keyword evidence="1" id="KW-0969">Cilium</keyword>
<dbReference type="InterPro" id="IPR036514">
    <property type="entry name" value="SGNH_hydro_sf"/>
</dbReference>
<keyword evidence="1" id="KW-0966">Cell projection</keyword>
<name>A0A486VAQ2_KLEPN</name>